<feature type="domain" description="Orotate phosphoribosyltransferase-like" evidence="2">
    <location>
        <begin position="27"/>
        <end position="194"/>
    </location>
</feature>
<dbReference type="EMBL" id="JABXWD010000323">
    <property type="protein sequence ID" value="MBV6342710.1"/>
    <property type="molecule type" value="Genomic_DNA"/>
</dbReference>
<dbReference type="Pfam" id="PF15609">
    <property type="entry name" value="PRTase_2"/>
    <property type="match status" value="1"/>
</dbReference>
<evidence type="ECO:0000313" key="4">
    <source>
        <dbReference type="Proteomes" id="UP001196980"/>
    </source>
</evidence>
<dbReference type="RefSeq" id="WP_218253324.1">
    <property type="nucleotide sequence ID" value="NZ_JABXWD010000323.1"/>
</dbReference>
<name>A0ABS6S1I3_9BACT</name>
<keyword evidence="4" id="KW-1185">Reference proteome</keyword>
<keyword evidence="3" id="KW-0808">Transferase</keyword>
<dbReference type="CDD" id="cd06223">
    <property type="entry name" value="PRTases_typeI"/>
    <property type="match status" value="1"/>
</dbReference>
<dbReference type="Pfam" id="PF12500">
    <property type="entry name" value="TRSP"/>
    <property type="match status" value="1"/>
</dbReference>
<gene>
    <name evidence="3" type="ORF">HWQ67_14080</name>
</gene>
<keyword evidence="3" id="KW-0328">Glycosyltransferase</keyword>
<dbReference type="InterPro" id="IPR000836">
    <property type="entry name" value="PRTase_dom"/>
</dbReference>
<dbReference type="GO" id="GO:0016757">
    <property type="term" value="F:glycosyltransferase activity"/>
    <property type="evidence" value="ECO:0007669"/>
    <property type="project" value="UniProtKB-KW"/>
</dbReference>
<protein>
    <submittedName>
        <fullName evidence="3">Phosphoribosyltransferase domain-containing protein</fullName>
    </submittedName>
</protein>
<evidence type="ECO:0000259" key="1">
    <source>
        <dbReference type="Pfam" id="PF12500"/>
    </source>
</evidence>
<dbReference type="InterPro" id="IPR022537">
    <property type="entry name" value="TRSP_dom"/>
</dbReference>
<evidence type="ECO:0000259" key="2">
    <source>
        <dbReference type="Pfam" id="PF15609"/>
    </source>
</evidence>
<dbReference type="InterPro" id="IPR011214">
    <property type="entry name" value="UCP020967"/>
</dbReference>
<proteinExistence type="predicted"/>
<feature type="domain" description="TRSP" evidence="1">
    <location>
        <begin position="262"/>
        <end position="349"/>
    </location>
</feature>
<dbReference type="PIRSF" id="PIRSF020967">
    <property type="entry name" value="UCP020967"/>
    <property type="match status" value="1"/>
</dbReference>
<sequence length="387" mass="42966">MLNINSHTTKLTTGELTVKADNELLKLAGFGSRANEKRGFVFVSKVLGKHVAVAPSAMDAAATTLAALVRTELASSGPIVVIGFAETATGLGNCIYERLETEQSFYIHTTRYKLSSPMLLEFSEEHCHAPSHYLYAVRDATLADILRTAETIVLVDDEITTGNTIRNIVLRLRETLPRVQRYVVASYLNWMREPIDGITFVSLISGEVHFKKGNVSVAHGFTSVCRHDGYMDAVVPHNFGRFGVRRMTIDGGAVIAPGQWVAGARVLVLGTGEFMYVPFLLARWLEQSGVDVYYQSTTRSPLNVDGDIKSAIRFKDNYGEDIDNFLYNVTPGMYDVILICYETPTIADNHTLSAILRGYAPEVREVFLTSQGTIKYIDRSFYINVRV</sequence>
<reference evidence="3 4" key="1">
    <citation type="journal article" date="2020" name="J Geophys Res Biogeosci">
        <title>Magnetotaxis as an Adaptation to Enable Bacterial Shuttling of Microbial Sulfur and Sulfur Cycling Across Aquatic Oxic#Anoxic Interfaces.</title>
        <authorList>
            <person name="Li J."/>
            <person name="Liu P."/>
            <person name="Wang J."/>
            <person name="Roberts A.P."/>
            <person name="Pan Y."/>
        </authorList>
    </citation>
    <scope>NUCLEOTIDE SEQUENCE [LARGE SCALE GENOMIC DNA]</scope>
    <source>
        <strain evidence="3 4">MYR-1_YQ</strain>
    </source>
</reference>
<accession>A0ABS6S1I3</accession>
<dbReference type="Proteomes" id="UP001196980">
    <property type="component" value="Unassembled WGS sequence"/>
</dbReference>
<evidence type="ECO:0000313" key="3">
    <source>
        <dbReference type="EMBL" id="MBV6342710.1"/>
    </source>
</evidence>
<organism evidence="3 4">
    <name type="scientific">Candidatus Magnetobacterium casense</name>
    <dbReference type="NCBI Taxonomy" id="1455061"/>
    <lineage>
        <taxon>Bacteria</taxon>
        <taxon>Pseudomonadati</taxon>
        <taxon>Nitrospirota</taxon>
        <taxon>Thermodesulfovibrionia</taxon>
        <taxon>Thermodesulfovibrionales</taxon>
        <taxon>Candidatus Magnetobacteriaceae</taxon>
        <taxon>Candidatus Magnetobacterium</taxon>
    </lineage>
</organism>
<dbReference type="InterPro" id="IPR041688">
    <property type="entry name" value="PRTase_2"/>
</dbReference>
<comment type="caution">
    <text evidence="3">The sequence shown here is derived from an EMBL/GenBank/DDBJ whole genome shotgun (WGS) entry which is preliminary data.</text>
</comment>